<feature type="region of interest" description="Disordered" evidence="1">
    <location>
        <begin position="209"/>
        <end position="229"/>
    </location>
</feature>
<dbReference type="RefSeq" id="WP_160821418.1">
    <property type="nucleotide sequence ID" value="NZ_JBHSXE010000001.1"/>
</dbReference>
<reference evidence="4" key="1">
    <citation type="journal article" date="2019" name="Int. J. Syst. Evol. Microbiol.">
        <title>The Global Catalogue of Microorganisms (GCM) 10K type strain sequencing project: providing services to taxonomists for standard genome sequencing and annotation.</title>
        <authorList>
            <consortium name="The Broad Institute Genomics Platform"/>
            <consortium name="The Broad Institute Genome Sequencing Center for Infectious Disease"/>
            <person name="Wu L."/>
            <person name="Ma J."/>
        </authorList>
    </citation>
    <scope>NUCLEOTIDE SEQUENCE [LARGE SCALE GENOMIC DNA]</scope>
    <source>
        <strain evidence="4">JCM 3369</strain>
    </source>
</reference>
<dbReference type="EMBL" id="JBHSXS010000025">
    <property type="protein sequence ID" value="MFC6884235.1"/>
    <property type="molecule type" value="Genomic_DNA"/>
</dbReference>
<evidence type="ECO:0000256" key="2">
    <source>
        <dbReference type="SAM" id="SignalP"/>
    </source>
</evidence>
<evidence type="ECO:0000313" key="4">
    <source>
        <dbReference type="Proteomes" id="UP001596380"/>
    </source>
</evidence>
<evidence type="ECO:0000313" key="3">
    <source>
        <dbReference type="EMBL" id="MFC6884235.1"/>
    </source>
</evidence>
<evidence type="ECO:0000256" key="1">
    <source>
        <dbReference type="SAM" id="MobiDB-lite"/>
    </source>
</evidence>
<gene>
    <name evidence="3" type="ORF">ACFQKB_31060</name>
</gene>
<dbReference type="PROSITE" id="PS51257">
    <property type="entry name" value="PROKAR_LIPOPROTEIN"/>
    <property type="match status" value="1"/>
</dbReference>
<feature type="chain" id="PRO_5047147266" evidence="2">
    <location>
        <begin position="22"/>
        <end position="242"/>
    </location>
</feature>
<keyword evidence="4" id="KW-1185">Reference proteome</keyword>
<accession>A0ABW2CTL1</accession>
<proteinExistence type="predicted"/>
<keyword evidence="2" id="KW-0732">Signal</keyword>
<name>A0ABW2CTL1_9ACTN</name>
<comment type="caution">
    <text evidence="3">The sequence shown here is derived from an EMBL/GenBank/DDBJ whole genome shotgun (WGS) entry which is preliminary data.</text>
</comment>
<organism evidence="3 4">
    <name type="scientific">Actinomadura yumaensis</name>
    <dbReference type="NCBI Taxonomy" id="111807"/>
    <lineage>
        <taxon>Bacteria</taxon>
        <taxon>Bacillati</taxon>
        <taxon>Actinomycetota</taxon>
        <taxon>Actinomycetes</taxon>
        <taxon>Streptosporangiales</taxon>
        <taxon>Thermomonosporaceae</taxon>
        <taxon>Actinomadura</taxon>
    </lineage>
</organism>
<protein>
    <submittedName>
        <fullName evidence="3">Uncharacterized protein</fullName>
    </submittedName>
</protein>
<dbReference type="Proteomes" id="UP001596380">
    <property type="component" value="Unassembled WGS sequence"/>
</dbReference>
<feature type="signal peptide" evidence="2">
    <location>
        <begin position="1"/>
        <end position="21"/>
    </location>
</feature>
<sequence length="242" mass="25800">MPSHRAMPVTLLLAAASVATGCGGDQVTATPHRTAMARGAAVADAELDAYRSENVRFFNRFRMPGALLVKPPRDLAAGARKATAVIVAEVADVRRTRVVGPSEARVPMTGVVLRPVETLHGRLRPELNEVVVEFLGEATVDSPNPVAALRASLPRGKSVWFLRWQGTPPNVSKPGARPIPAESKAFYDVISLEGGMFTQGARTVVSPIAAESGDPAGPPTMRKDGERLRKLSELAKKVRALD</sequence>